<keyword evidence="3" id="KW-0805">Transcription regulation</keyword>
<dbReference type="AlphaFoldDB" id="A0A8C4QNU2"/>
<accession>A0A8C4QNU2</accession>
<dbReference type="SUPFAM" id="SSF47459">
    <property type="entry name" value="HLH, helix-loop-helix DNA-binding domain"/>
    <property type="match status" value="1"/>
</dbReference>
<keyword evidence="8" id="KW-1185">Reference proteome</keyword>
<dbReference type="Pfam" id="PF00010">
    <property type="entry name" value="HLH"/>
    <property type="match status" value="1"/>
</dbReference>
<dbReference type="CDD" id="cd11410">
    <property type="entry name" value="bHLH_O_HES"/>
    <property type="match status" value="1"/>
</dbReference>
<dbReference type="InterPro" id="IPR036638">
    <property type="entry name" value="HLH_DNA-bd_sf"/>
</dbReference>
<reference evidence="7" key="1">
    <citation type="submission" date="2025-08" db="UniProtKB">
        <authorList>
            <consortium name="Ensembl"/>
        </authorList>
    </citation>
    <scope>IDENTIFICATION</scope>
</reference>
<feature type="domain" description="BHLH" evidence="6">
    <location>
        <begin position="12"/>
        <end position="69"/>
    </location>
</feature>
<keyword evidence="5" id="KW-0539">Nucleus</keyword>
<reference evidence="7" key="2">
    <citation type="submission" date="2025-09" db="UniProtKB">
        <authorList>
            <consortium name="Ensembl"/>
        </authorList>
    </citation>
    <scope>IDENTIFICATION</scope>
</reference>
<evidence type="ECO:0000256" key="3">
    <source>
        <dbReference type="ARBA" id="ARBA00023015"/>
    </source>
</evidence>
<dbReference type="PANTHER" id="PTHR10985">
    <property type="entry name" value="BASIC HELIX-LOOP-HELIX TRANSCRIPTION FACTOR, HES-RELATED"/>
    <property type="match status" value="1"/>
</dbReference>
<dbReference type="InterPro" id="IPR011598">
    <property type="entry name" value="bHLH_dom"/>
</dbReference>
<dbReference type="Ensembl" id="ENSEBUT00000018252.1">
    <property type="protein sequence ID" value="ENSEBUP00000017676.1"/>
    <property type="gene ID" value="ENSEBUG00000011047.1"/>
</dbReference>
<comment type="subcellular location">
    <subcellularLocation>
        <location evidence="1">Nucleus</location>
    </subcellularLocation>
</comment>
<evidence type="ECO:0000313" key="7">
    <source>
        <dbReference type="Ensembl" id="ENSEBUP00000017676.1"/>
    </source>
</evidence>
<evidence type="ECO:0000256" key="2">
    <source>
        <dbReference type="ARBA" id="ARBA00022491"/>
    </source>
</evidence>
<dbReference type="GO" id="GO:0005634">
    <property type="term" value="C:nucleus"/>
    <property type="evidence" value="ECO:0007669"/>
    <property type="project" value="UniProtKB-SubCell"/>
</dbReference>
<dbReference type="SMART" id="SM00353">
    <property type="entry name" value="HLH"/>
    <property type="match status" value="1"/>
</dbReference>
<evidence type="ECO:0000313" key="8">
    <source>
        <dbReference type="Proteomes" id="UP000694388"/>
    </source>
</evidence>
<dbReference type="InterPro" id="IPR050370">
    <property type="entry name" value="HES_HEY"/>
</dbReference>
<protein>
    <recommendedName>
        <fullName evidence="6">BHLH domain-containing protein</fullName>
    </recommendedName>
</protein>
<organism evidence="7 8">
    <name type="scientific">Eptatretus burgeri</name>
    <name type="common">Inshore hagfish</name>
    <dbReference type="NCBI Taxonomy" id="7764"/>
    <lineage>
        <taxon>Eukaryota</taxon>
        <taxon>Metazoa</taxon>
        <taxon>Chordata</taxon>
        <taxon>Craniata</taxon>
        <taxon>Vertebrata</taxon>
        <taxon>Cyclostomata</taxon>
        <taxon>Myxini</taxon>
        <taxon>Myxiniformes</taxon>
        <taxon>Myxinidae</taxon>
        <taxon>Eptatretinae</taxon>
        <taxon>Eptatretus</taxon>
    </lineage>
</organism>
<dbReference type="Gene3D" id="4.10.280.10">
    <property type="entry name" value="Helix-loop-helix DNA-binding domain"/>
    <property type="match status" value="1"/>
</dbReference>
<name>A0A8C4QNU2_EPTBU</name>
<evidence type="ECO:0000256" key="4">
    <source>
        <dbReference type="ARBA" id="ARBA00023163"/>
    </source>
</evidence>
<dbReference type="PROSITE" id="PS50888">
    <property type="entry name" value="BHLH"/>
    <property type="match status" value="1"/>
</dbReference>
<dbReference type="GO" id="GO:0046983">
    <property type="term" value="F:protein dimerization activity"/>
    <property type="evidence" value="ECO:0007669"/>
    <property type="project" value="InterPro"/>
</dbReference>
<keyword evidence="4" id="KW-0804">Transcription</keyword>
<evidence type="ECO:0000256" key="5">
    <source>
        <dbReference type="ARBA" id="ARBA00023242"/>
    </source>
</evidence>
<dbReference type="Proteomes" id="UP000694388">
    <property type="component" value="Unplaced"/>
</dbReference>
<dbReference type="GeneTree" id="ENSGT00940000170998"/>
<evidence type="ECO:0000256" key="1">
    <source>
        <dbReference type="ARBA" id="ARBA00004123"/>
    </source>
</evidence>
<proteinExistence type="predicted"/>
<sequence length="134" mass="15296">MLTAWTGISDISSFIRKPLVEKKRRDRINELLNQLKSIILETTKHESLPHSRLEKADILELTVKYLQDVTCKEPLLPAKDAVDTTVGKPRRFPFEDVANITSIQETCLGKHRVMSPAGGLCKTLDNDKTVWRPW</sequence>
<keyword evidence="2" id="KW-0678">Repressor</keyword>
<evidence type="ECO:0000259" key="6">
    <source>
        <dbReference type="PROSITE" id="PS50888"/>
    </source>
</evidence>